<dbReference type="CDD" id="cd00093">
    <property type="entry name" value="HTH_XRE"/>
    <property type="match status" value="1"/>
</dbReference>
<name>A0ABN1WKZ5_9ACTN</name>
<reference evidence="3 4" key="1">
    <citation type="journal article" date="2019" name="Int. J. Syst. Evol. Microbiol.">
        <title>The Global Catalogue of Microorganisms (GCM) 10K type strain sequencing project: providing services to taxonomists for standard genome sequencing and annotation.</title>
        <authorList>
            <consortium name="The Broad Institute Genomics Platform"/>
            <consortium name="The Broad Institute Genome Sequencing Center for Infectious Disease"/>
            <person name="Wu L."/>
            <person name="Ma J."/>
        </authorList>
    </citation>
    <scope>NUCLEOTIDE SEQUENCE [LARGE SCALE GENOMIC DNA]</scope>
    <source>
        <strain evidence="3 4">JCM 13004</strain>
    </source>
</reference>
<dbReference type="InterPro" id="IPR024747">
    <property type="entry name" value="Pyridox_Oxase-rel"/>
</dbReference>
<evidence type="ECO:0000313" key="3">
    <source>
        <dbReference type="EMBL" id="GAA1253070.1"/>
    </source>
</evidence>
<dbReference type="Pfam" id="PF12900">
    <property type="entry name" value="Pyridox_ox_2"/>
    <property type="match status" value="1"/>
</dbReference>
<dbReference type="SUPFAM" id="SSF50475">
    <property type="entry name" value="FMN-binding split barrel"/>
    <property type="match status" value="1"/>
</dbReference>
<dbReference type="Gene3D" id="1.10.260.40">
    <property type="entry name" value="lambda repressor-like DNA-binding domains"/>
    <property type="match status" value="1"/>
</dbReference>
<dbReference type="Proteomes" id="UP001500037">
    <property type="component" value="Unassembled WGS sequence"/>
</dbReference>
<dbReference type="PROSITE" id="PS50943">
    <property type="entry name" value="HTH_CROC1"/>
    <property type="match status" value="1"/>
</dbReference>
<feature type="compositionally biased region" description="Low complexity" evidence="1">
    <location>
        <begin position="89"/>
        <end position="100"/>
    </location>
</feature>
<dbReference type="SMART" id="SM00530">
    <property type="entry name" value="HTH_XRE"/>
    <property type="match status" value="1"/>
</dbReference>
<feature type="compositionally biased region" description="Basic and acidic residues" evidence="1">
    <location>
        <begin position="103"/>
        <end position="113"/>
    </location>
</feature>
<feature type="region of interest" description="Disordered" evidence="1">
    <location>
        <begin position="79"/>
        <end position="114"/>
    </location>
</feature>
<evidence type="ECO:0000256" key="1">
    <source>
        <dbReference type="SAM" id="MobiDB-lite"/>
    </source>
</evidence>
<keyword evidence="4" id="KW-1185">Reference proteome</keyword>
<sequence>MNHMTTPSDGSPDAATAALGVLAARVALRRRQLGLSHDQLATRADMAPRYLTLLTELGGEFDADGLQRLARALETTPQELLEGGGDGPPGQALAAPGQGLRRLGPEESRDRLGSHGVGRVGLATPDGPAVVPVNYTVLGGAIVYRTAPGTVAAAEPGSQVAFEVDQVDDALSRGWSVLVVGTVEHVTEPAAVSRLAEQAAAEPWAGGERHLWVRIHPTRVTGRAIRAT</sequence>
<organism evidence="3 4">
    <name type="scientific">Kitasatospora nipponensis</name>
    <dbReference type="NCBI Taxonomy" id="258049"/>
    <lineage>
        <taxon>Bacteria</taxon>
        <taxon>Bacillati</taxon>
        <taxon>Actinomycetota</taxon>
        <taxon>Actinomycetes</taxon>
        <taxon>Kitasatosporales</taxon>
        <taxon>Streptomycetaceae</taxon>
        <taxon>Kitasatospora</taxon>
    </lineage>
</organism>
<dbReference type="Gene3D" id="2.30.110.10">
    <property type="entry name" value="Electron Transport, Fmn-binding Protein, Chain A"/>
    <property type="match status" value="1"/>
</dbReference>
<dbReference type="InterPro" id="IPR010982">
    <property type="entry name" value="Lambda_DNA-bd_dom_sf"/>
</dbReference>
<proteinExistence type="predicted"/>
<evidence type="ECO:0000313" key="4">
    <source>
        <dbReference type="Proteomes" id="UP001500037"/>
    </source>
</evidence>
<comment type="caution">
    <text evidence="3">The sequence shown here is derived from an EMBL/GenBank/DDBJ whole genome shotgun (WGS) entry which is preliminary data.</text>
</comment>
<dbReference type="InterPro" id="IPR001387">
    <property type="entry name" value="Cro/C1-type_HTH"/>
</dbReference>
<dbReference type="SUPFAM" id="SSF47413">
    <property type="entry name" value="lambda repressor-like DNA-binding domains"/>
    <property type="match status" value="1"/>
</dbReference>
<dbReference type="InterPro" id="IPR012349">
    <property type="entry name" value="Split_barrel_FMN-bd"/>
</dbReference>
<gene>
    <name evidence="3" type="ORF">GCM10009665_49710</name>
</gene>
<accession>A0ABN1WKZ5</accession>
<evidence type="ECO:0000259" key="2">
    <source>
        <dbReference type="PROSITE" id="PS50943"/>
    </source>
</evidence>
<feature type="domain" description="HTH cro/C1-type" evidence="2">
    <location>
        <begin position="26"/>
        <end position="80"/>
    </location>
</feature>
<dbReference type="EMBL" id="BAAALF010000103">
    <property type="protein sequence ID" value="GAA1253070.1"/>
    <property type="molecule type" value="Genomic_DNA"/>
</dbReference>
<protein>
    <recommendedName>
        <fullName evidence="2">HTH cro/C1-type domain-containing protein</fullName>
    </recommendedName>
</protein>